<dbReference type="GO" id="GO:0016491">
    <property type="term" value="F:oxidoreductase activity"/>
    <property type="evidence" value="ECO:0007669"/>
    <property type="project" value="UniProtKB-KW"/>
</dbReference>
<keyword evidence="2" id="KW-0560">Oxidoreductase</keyword>
<feature type="domain" description="Pyridoxamine 5'-phosphate oxidase N-terminal" evidence="1">
    <location>
        <begin position="4"/>
        <end position="91"/>
    </location>
</feature>
<organism evidence="2 3">
    <name type="scientific">Plantactinospora solaniradicis</name>
    <dbReference type="NCBI Taxonomy" id="1723736"/>
    <lineage>
        <taxon>Bacteria</taxon>
        <taxon>Bacillati</taxon>
        <taxon>Actinomycetota</taxon>
        <taxon>Actinomycetes</taxon>
        <taxon>Micromonosporales</taxon>
        <taxon>Micromonosporaceae</taxon>
        <taxon>Plantactinospora</taxon>
    </lineage>
</organism>
<dbReference type="Proteomes" id="UP001596203">
    <property type="component" value="Unassembled WGS sequence"/>
</dbReference>
<sequence>MAFTEEEVRYLRSQPIARLATLSTDGQPDAVPLAFEFDGTFFWVGGSGPSVLDTRKFRNVRAGNDKVALVIDDMPSFDPFVARGIRIYGRAGQPVERIGMVGPGNYLRITPTVSWSWNLAGEPVGDTWYESKKTLHQIPAP</sequence>
<name>A0ABW1K5Z6_9ACTN</name>
<proteinExistence type="predicted"/>
<evidence type="ECO:0000313" key="2">
    <source>
        <dbReference type="EMBL" id="MFC6015923.1"/>
    </source>
</evidence>
<dbReference type="InterPro" id="IPR012349">
    <property type="entry name" value="Split_barrel_FMN-bd"/>
</dbReference>
<gene>
    <name evidence="2" type="ORF">ACFP2T_06925</name>
</gene>
<reference evidence="3" key="1">
    <citation type="journal article" date="2019" name="Int. J. Syst. Evol. Microbiol.">
        <title>The Global Catalogue of Microorganisms (GCM) 10K type strain sequencing project: providing services to taxonomists for standard genome sequencing and annotation.</title>
        <authorList>
            <consortium name="The Broad Institute Genomics Platform"/>
            <consortium name="The Broad Institute Genome Sequencing Center for Infectious Disease"/>
            <person name="Wu L."/>
            <person name="Ma J."/>
        </authorList>
    </citation>
    <scope>NUCLEOTIDE SEQUENCE [LARGE SCALE GENOMIC DNA]</scope>
    <source>
        <strain evidence="3">ZS-35-S2</strain>
    </source>
</reference>
<protein>
    <submittedName>
        <fullName evidence="2">PPOX class F420-dependent oxidoreductase</fullName>
        <ecNumber evidence="2">1.-.-.-</ecNumber>
    </submittedName>
</protein>
<keyword evidence="3" id="KW-1185">Reference proteome</keyword>
<dbReference type="Pfam" id="PF01243">
    <property type="entry name" value="PNPOx_N"/>
    <property type="match status" value="1"/>
</dbReference>
<dbReference type="InterPro" id="IPR011576">
    <property type="entry name" value="Pyridox_Oxase_N"/>
</dbReference>
<comment type="caution">
    <text evidence="2">The sequence shown here is derived from an EMBL/GenBank/DDBJ whole genome shotgun (WGS) entry which is preliminary data.</text>
</comment>
<dbReference type="RefSeq" id="WP_377418700.1">
    <property type="nucleotide sequence ID" value="NZ_JBHSPR010000007.1"/>
</dbReference>
<dbReference type="EC" id="1.-.-.-" evidence="2"/>
<dbReference type="NCBIfam" id="TIGR04023">
    <property type="entry name" value="PPOX_MSMEG_5819"/>
    <property type="match status" value="1"/>
</dbReference>
<dbReference type="Gene3D" id="2.30.110.10">
    <property type="entry name" value="Electron Transport, Fmn-binding Protein, Chain A"/>
    <property type="match status" value="1"/>
</dbReference>
<accession>A0ABW1K5Z6</accession>
<dbReference type="InterPro" id="IPR024031">
    <property type="entry name" value="MSMEG_5819/OxyR"/>
</dbReference>
<evidence type="ECO:0000259" key="1">
    <source>
        <dbReference type="Pfam" id="PF01243"/>
    </source>
</evidence>
<dbReference type="EMBL" id="JBHSPR010000007">
    <property type="protein sequence ID" value="MFC6015923.1"/>
    <property type="molecule type" value="Genomic_DNA"/>
</dbReference>
<evidence type="ECO:0000313" key="3">
    <source>
        <dbReference type="Proteomes" id="UP001596203"/>
    </source>
</evidence>
<dbReference type="SUPFAM" id="SSF50475">
    <property type="entry name" value="FMN-binding split barrel"/>
    <property type="match status" value="1"/>
</dbReference>